<comment type="caution">
    <text evidence="6">The sequence shown here is derived from an EMBL/GenBank/DDBJ whole genome shotgun (WGS) entry which is preliminary data.</text>
</comment>
<dbReference type="PATRIC" id="fig|536227.13.peg.385"/>
<dbReference type="PANTHER" id="PTHR30419">
    <property type="entry name" value="HTH-TYPE TRANSCRIPTIONAL REGULATOR YBHD"/>
    <property type="match status" value="1"/>
</dbReference>
<feature type="domain" description="HTH lysR-type" evidence="5">
    <location>
        <begin position="1"/>
        <end position="58"/>
    </location>
</feature>
<dbReference type="PROSITE" id="PS50931">
    <property type="entry name" value="HTH_LYSR"/>
    <property type="match status" value="1"/>
</dbReference>
<keyword evidence="4" id="KW-0804">Transcription</keyword>
<dbReference type="Proteomes" id="UP000004198">
    <property type="component" value="Unassembled WGS sequence"/>
</dbReference>
<dbReference type="STRING" id="536227.Ccar_01790"/>
<dbReference type="InterPro" id="IPR036388">
    <property type="entry name" value="WH-like_DNA-bd_sf"/>
</dbReference>
<keyword evidence="7" id="KW-1185">Reference proteome</keyword>
<organism evidence="6 7">
    <name type="scientific">Clostridium carboxidivorans P7</name>
    <dbReference type="NCBI Taxonomy" id="536227"/>
    <lineage>
        <taxon>Bacteria</taxon>
        <taxon>Bacillati</taxon>
        <taxon>Bacillota</taxon>
        <taxon>Clostridia</taxon>
        <taxon>Eubacteriales</taxon>
        <taxon>Clostridiaceae</taxon>
        <taxon>Clostridium</taxon>
    </lineage>
</organism>
<dbReference type="OrthoDB" id="1652954at2"/>
<dbReference type="SUPFAM" id="SSF53850">
    <property type="entry name" value="Periplasmic binding protein-like II"/>
    <property type="match status" value="1"/>
</dbReference>
<dbReference type="eggNOG" id="COG0583">
    <property type="taxonomic scope" value="Bacteria"/>
</dbReference>
<dbReference type="InterPro" id="IPR005119">
    <property type="entry name" value="LysR_subst-bd"/>
</dbReference>
<dbReference type="EMBL" id="ACVI01000010">
    <property type="protein sequence ID" value="EET88633.1"/>
    <property type="molecule type" value="Genomic_DNA"/>
</dbReference>
<dbReference type="InterPro" id="IPR000847">
    <property type="entry name" value="LysR_HTH_N"/>
</dbReference>
<dbReference type="Pfam" id="PF00126">
    <property type="entry name" value="HTH_1"/>
    <property type="match status" value="1"/>
</dbReference>
<reference evidence="6 7" key="1">
    <citation type="submission" date="2009-06" db="EMBL/GenBank/DDBJ databases">
        <title>The draft genome of Clostridium carboxidivorans P7.</title>
        <authorList>
            <consortium name="US DOE Joint Genome Institute (JGI-PGF)"/>
            <person name="Lucas S."/>
            <person name="Copeland A."/>
            <person name="Lapidus A."/>
            <person name="Glavina del Rio T."/>
            <person name="Tice H."/>
            <person name="Bruce D."/>
            <person name="Goodwin L."/>
            <person name="Pitluck S."/>
            <person name="Larimer F."/>
            <person name="Land M.L."/>
            <person name="Hauser L."/>
            <person name="Hemme C.L."/>
        </authorList>
    </citation>
    <scope>NUCLEOTIDE SEQUENCE [LARGE SCALE GENOMIC DNA]</scope>
    <source>
        <strain evidence="6 7">P7</strain>
    </source>
</reference>
<evidence type="ECO:0000259" key="5">
    <source>
        <dbReference type="PROSITE" id="PS50931"/>
    </source>
</evidence>
<dbReference type="GO" id="GO:0005829">
    <property type="term" value="C:cytosol"/>
    <property type="evidence" value="ECO:0007669"/>
    <property type="project" value="TreeGrafter"/>
</dbReference>
<evidence type="ECO:0000313" key="6">
    <source>
        <dbReference type="EMBL" id="EET88633.1"/>
    </source>
</evidence>
<dbReference type="SUPFAM" id="SSF46785">
    <property type="entry name" value="Winged helix' DNA-binding domain"/>
    <property type="match status" value="1"/>
</dbReference>
<dbReference type="KEGG" id="cck:Ccar_01790"/>
<dbReference type="Gene3D" id="1.10.10.10">
    <property type="entry name" value="Winged helix-like DNA-binding domain superfamily/Winged helix DNA-binding domain"/>
    <property type="match status" value="1"/>
</dbReference>
<dbReference type="FunFam" id="1.10.10.10:FF:000001">
    <property type="entry name" value="LysR family transcriptional regulator"/>
    <property type="match status" value="1"/>
</dbReference>
<evidence type="ECO:0000313" key="7">
    <source>
        <dbReference type="Proteomes" id="UP000004198"/>
    </source>
</evidence>
<comment type="similarity">
    <text evidence="1">Belongs to the LysR transcriptional regulatory family.</text>
</comment>
<keyword evidence="3" id="KW-0238">DNA-binding</keyword>
<dbReference type="GO" id="GO:0003700">
    <property type="term" value="F:DNA-binding transcription factor activity"/>
    <property type="evidence" value="ECO:0007669"/>
    <property type="project" value="InterPro"/>
</dbReference>
<evidence type="ECO:0000256" key="3">
    <source>
        <dbReference type="ARBA" id="ARBA00023125"/>
    </source>
</evidence>
<evidence type="ECO:0000256" key="1">
    <source>
        <dbReference type="ARBA" id="ARBA00009437"/>
    </source>
</evidence>
<dbReference type="RefSeq" id="WP_007059773.1">
    <property type="nucleotide sequence ID" value="NZ_ACVI01000010.1"/>
</dbReference>
<dbReference type="Gene3D" id="3.40.190.290">
    <property type="match status" value="1"/>
</dbReference>
<dbReference type="InterPro" id="IPR036390">
    <property type="entry name" value="WH_DNA-bd_sf"/>
</dbReference>
<proteinExistence type="inferred from homology"/>
<gene>
    <name evidence="6" type="ORF">CcarbDRAFT_0888</name>
</gene>
<keyword evidence="2" id="KW-0805">Transcription regulation</keyword>
<name>C6PQ28_9CLOT</name>
<dbReference type="AlphaFoldDB" id="C6PQ28"/>
<evidence type="ECO:0000256" key="2">
    <source>
        <dbReference type="ARBA" id="ARBA00023015"/>
    </source>
</evidence>
<protein>
    <submittedName>
        <fullName evidence="6">Transcriptional regulator, LysR family</fullName>
    </submittedName>
</protein>
<dbReference type="InterPro" id="IPR050950">
    <property type="entry name" value="HTH-type_LysR_regulators"/>
</dbReference>
<dbReference type="PRINTS" id="PR00039">
    <property type="entry name" value="HTHLYSR"/>
</dbReference>
<sequence length="297" mass="33448">MELLQLRYFQTVAHLEHMSRAAEQLRIPQPSLSKTISLLEKDLGVLLFDRRGKYIYLNQYGKAFLRRVDQALAALEDGRHELNDLSGKTFGDVKLAVLAASNLLPDLLSSFCKQYPHINFNLIQHFSNSITRPDFDLCISSSPVKLNDIDSIPLITEEIFLAVPIEHPLAKRSSIKLTEVANDGFISLRRGKKLREITDTFCSYAGFTPHVIFESDDPATVRGLIRAGQGVAFIPAVSWGGSTGSSMVLLHIEEPVCRRTISLTYKAERYLPKAARLFRQFTIDYFAKLAFNNKAQD</sequence>
<accession>C6PQ28</accession>
<dbReference type="Pfam" id="PF03466">
    <property type="entry name" value="LysR_substrate"/>
    <property type="match status" value="1"/>
</dbReference>
<dbReference type="GO" id="GO:0003677">
    <property type="term" value="F:DNA binding"/>
    <property type="evidence" value="ECO:0007669"/>
    <property type="project" value="UniProtKB-KW"/>
</dbReference>
<dbReference type="PANTHER" id="PTHR30419:SF28">
    <property type="entry name" value="HTH-TYPE TRANSCRIPTIONAL REGULATOR BSDA"/>
    <property type="match status" value="1"/>
</dbReference>
<evidence type="ECO:0000256" key="4">
    <source>
        <dbReference type="ARBA" id="ARBA00023163"/>
    </source>
</evidence>